<dbReference type="Proteomes" id="UP000612362">
    <property type="component" value="Unassembled WGS sequence"/>
</dbReference>
<reference evidence="1" key="1">
    <citation type="submission" date="2020-10" db="EMBL/GenBank/DDBJ databases">
        <title>Taxonomic study of unclassified bacteria belonging to the class Ktedonobacteria.</title>
        <authorList>
            <person name="Yabe S."/>
            <person name="Wang C.M."/>
            <person name="Zheng Y."/>
            <person name="Sakai Y."/>
            <person name="Cavaletti L."/>
            <person name="Monciardini P."/>
            <person name="Donadio S."/>
        </authorList>
    </citation>
    <scope>NUCLEOTIDE SEQUENCE</scope>
    <source>
        <strain evidence="1">SOSP1-1</strain>
    </source>
</reference>
<proteinExistence type="predicted"/>
<sequence>MLSEDQRAEAYAALHAAISGWANGTISFEDFVRAVRILRETLDKQVGEG</sequence>
<comment type="caution">
    <text evidence="1">The sequence shown here is derived from an EMBL/GenBank/DDBJ whole genome shotgun (WGS) entry which is preliminary data.</text>
</comment>
<organism evidence="1 2">
    <name type="scientific">Ktedonospora formicarum</name>
    <dbReference type="NCBI Taxonomy" id="2778364"/>
    <lineage>
        <taxon>Bacteria</taxon>
        <taxon>Bacillati</taxon>
        <taxon>Chloroflexota</taxon>
        <taxon>Ktedonobacteria</taxon>
        <taxon>Ktedonobacterales</taxon>
        <taxon>Ktedonobacteraceae</taxon>
        <taxon>Ktedonospora</taxon>
    </lineage>
</organism>
<keyword evidence="2" id="KW-1185">Reference proteome</keyword>
<dbReference type="AlphaFoldDB" id="A0A8J3I1T5"/>
<gene>
    <name evidence="1" type="ORF">KSX_33060</name>
</gene>
<accession>A0A8J3I1T5</accession>
<evidence type="ECO:0000313" key="1">
    <source>
        <dbReference type="EMBL" id="GHO45143.1"/>
    </source>
</evidence>
<protein>
    <submittedName>
        <fullName evidence="1">Uncharacterized protein</fullName>
    </submittedName>
</protein>
<evidence type="ECO:0000313" key="2">
    <source>
        <dbReference type="Proteomes" id="UP000612362"/>
    </source>
</evidence>
<name>A0A8J3I1T5_9CHLR</name>
<dbReference type="EMBL" id="BNJF01000001">
    <property type="protein sequence ID" value="GHO45143.1"/>
    <property type="molecule type" value="Genomic_DNA"/>
</dbReference>